<dbReference type="KEGG" id="lak:106173138"/>
<evidence type="ECO:0000256" key="1">
    <source>
        <dbReference type="SAM" id="MobiDB-lite"/>
    </source>
</evidence>
<keyword evidence="3" id="KW-1185">Reference proteome</keyword>
<reference evidence="4" key="1">
    <citation type="submission" date="2025-08" db="UniProtKB">
        <authorList>
            <consortium name="RefSeq"/>
        </authorList>
    </citation>
    <scope>IDENTIFICATION</scope>
    <source>
        <tissue evidence="4">Gonads</tissue>
    </source>
</reference>
<proteinExistence type="predicted"/>
<dbReference type="AlphaFoldDB" id="A0A1S3JGR6"/>
<feature type="region of interest" description="Disordered" evidence="1">
    <location>
        <begin position="659"/>
        <end position="685"/>
    </location>
</feature>
<feature type="transmembrane region" description="Helical" evidence="2">
    <location>
        <begin position="12"/>
        <end position="31"/>
    </location>
</feature>
<dbReference type="InParanoid" id="A0A1S3JGR6"/>
<name>A0A1S3JGR6_LINAN</name>
<feature type="compositionally biased region" description="Polar residues" evidence="1">
    <location>
        <begin position="659"/>
        <end position="669"/>
    </location>
</feature>
<dbReference type="STRING" id="7574.A0A1S3JGR6"/>
<keyword evidence="2" id="KW-0472">Membrane</keyword>
<keyword evidence="2" id="KW-0812">Transmembrane</keyword>
<gene>
    <name evidence="4" type="primary">LOC106173138</name>
</gene>
<dbReference type="GeneID" id="106173138"/>
<feature type="transmembrane region" description="Helical" evidence="2">
    <location>
        <begin position="782"/>
        <end position="800"/>
    </location>
</feature>
<dbReference type="Proteomes" id="UP000085678">
    <property type="component" value="Unplaced"/>
</dbReference>
<feature type="region of interest" description="Disordered" evidence="1">
    <location>
        <begin position="699"/>
        <end position="748"/>
    </location>
</feature>
<evidence type="ECO:0000313" key="3">
    <source>
        <dbReference type="Proteomes" id="UP000085678"/>
    </source>
</evidence>
<feature type="region of interest" description="Disordered" evidence="1">
    <location>
        <begin position="298"/>
        <end position="319"/>
    </location>
</feature>
<keyword evidence="2" id="KW-1133">Transmembrane helix</keyword>
<protein>
    <submittedName>
        <fullName evidence="4">Mucin-5AC</fullName>
    </submittedName>
</protein>
<evidence type="ECO:0000313" key="4">
    <source>
        <dbReference type="RefSeq" id="XP_013409600.1"/>
    </source>
</evidence>
<dbReference type="Gene3D" id="2.60.40.3510">
    <property type="match status" value="1"/>
</dbReference>
<sequence>MRTKELKQFSRITFLMKNTVLLVIWLEMLWVRKVSSFETPAAGSGTLSVKLIQFENENGLKYDKTKCDTSFFPQPCLHAFIIKITIPSGCSGLVCSRTVESKEYTGNIVLFGQYLDDGKKEQNPFQVSFTNWPGEFSLEVTVYHKKASLGDKDNLVDKYIESDVKLNARNTTHVTLIGKTIKTSLNVQFNVSCSPGLYGPRCMCKPISSLHICTDNGKLSCRKGYVKSGNNCVPITTSLETTTTTGAETRTTQSETIRTKTEPTFVTDTPNLYTRATTTGTTEIPYLLSTLGIKMDSTTKQEPSAGTETTTIHTKEESTKDTTSANVVFVSSAGTLHNHKIFSSYPTLKDTDKKFTVNTEHVTLKSETSQPTSSSALSYTTEEMARTPTANNATLISEFKTTTAALELITSRTTDENSISKTTAAELKTTFPPTNLFTLSQARSTVLQESTLRSQMGNEANFTSVPTSDPPTTETLTITLAPTMSFKISSKFVEQTTMSQKLVTLQSSRTTQSVSVSRSTESTTAAANELSTRLQLGNEENYSTAQTSDAPITVTLPTVMSASVTREATEKSMKPTTTSEELVTVPVISTQARYFPSSTQLRLATTAWSKLSTKAPRMSLHTAAVSTAKQAFTFSYYRPTKDRMNSRLSTYLRTISPKSLQSTTTNTKAHTTRGRNKKYSSGTMNSKAQEVTAVYNTASTTQTTNEPTKTEQPHSPDSTVDLHFKVSKRNPPSATTKKEQGRSSMKPAEVTMSTTVQVNGATDGHESNSPVISFLSRFRTPLASVGFLLVFAVVIVIVAVKWNCSKRSKKCDSKVEHYSESTYSSESLRSAQRPTIGPNVAAHLDRNCLLWQDMSKTNNLGPIELPRIKLNTLRDYSKEKRNGRNCRYKDSTI</sequence>
<evidence type="ECO:0000256" key="2">
    <source>
        <dbReference type="SAM" id="Phobius"/>
    </source>
</evidence>
<dbReference type="RefSeq" id="XP_013409600.1">
    <property type="nucleotide sequence ID" value="XM_013554146.1"/>
</dbReference>
<feature type="compositionally biased region" description="Polar residues" evidence="1">
    <location>
        <begin position="298"/>
        <end position="312"/>
    </location>
</feature>
<accession>A0A1S3JGR6</accession>
<feature type="compositionally biased region" description="Basic and acidic residues" evidence="1">
    <location>
        <begin position="708"/>
        <end position="724"/>
    </location>
</feature>
<organism evidence="3 4">
    <name type="scientific">Lingula anatina</name>
    <name type="common">Brachiopod</name>
    <name type="synonym">Lingula unguis</name>
    <dbReference type="NCBI Taxonomy" id="7574"/>
    <lineage>
        <taxon>Eukaryota</taxon>
        <taxon>Metazoa</taxon>
        <taxon>Spiralia</taxon>
        <taxon>Lophotrochozoa</taxon>
        <taxon>Brachiopoda</taxon>
        <taxon>Linguliformea</taxon>
        <taxon>Lingulata</taxon>
        <taxon>Lingulida</taxon>
        <taxon>Linguloidea</taxon>
        <taxon>Lingulidae</taxon>
        <taxon>Lingula</taxon>
    </lineage>
</organism>